<dbReference type="InterPro" id="IPR024997">
    <property type="entry name" value="DUF3892"/>
</dbReference>
<name>A0ABU0XF26_9MICO</name>
<sequence>MDWNLNMANRPVTHTRKDRYGNIIGLGNPTQTWSVRSTADCIRDIESGAHQYYVPWPTGSTWIRVVQGTNGKYLRTDRDNTSRNNLDDLPNI</sequence>
<reference evidence="2 3" key="1">
    <citation type="submission" date="2023-08" db="EMBL/GenBank/DDBJ databases">
        <title>Microbacterium sp. nov., isolated from a waste landfill.</title>
        <authorList>
            <person name="Wen W."/>
        </authorList>
    </citation>
    <scope>NUCLEOTIDE SEQUENCE [LARGE SCALE GENOMIC DNA]</scope>
    <source>
        <strain evidence="2 3">ASV81</strain>
    </source>
</reference>
<keyword evidence="3" id="KW-1185">Reference proteome</keyword>
<feature type="region of interest" description="Disordered" evidence="1">
    <location>
        <begin position="73"/>
        <end position="92"/>
    </location>
</feature>
<dbReference type="Proteomes" id="UP001230289">
    <property type="component" value="Unassembled WGS sequence"/>
</dbReference>
<gene>
    <name evidence="2" type="ORF">RBR11_07285</name>
</gene>
<dbReference type="EMBL" id="JAVFCB010000003">
    <property type="protein sequence ID" value="MDQ4213719.1"/>
    <property type="molecule type" value="Genomic_DNA"/>
</dbReference>
<accession>A0ABU0XF26</accession>
<dbReference type="RefSeq" id="WP_308488657.1">
    <property type="nucleotide sequence ID" value="NZ_JAVFCB010000003.1"/>
</dbReference>
<evidence type="ECO:0000313" key="2">
    <source>
        <dbReference type="EMBL" id="MDQ4213719.1"/>
    </source>
</evidence>
<protein>
    <submittedName>
        <fullName evidence="2">DUF3892 domain-containing protein</fullName>
    </submittedName>
</protein>
<dbReference type="Pfam" id="PF13031">
    <property type="entry name" value="DUF3892"/>
    <property type="match status" value="1"/>
</dbReference>
<proteinExistence type="predicted"/>
<organism evidence="2 3">
    <name type="scientific">Microbacterium capsulatum</name>
    <dbReference type="NCBI Taxonomy" id="3041921"/>
    <lineage>
        <taxon>Bacteria</taxon>
        <taxon>Bacillati</taxon>
        <taxon>Actinomycetota</taxon>
        <taxon>Actinomycetes</taxon>
        <taxon>Micrococcales</taxon>
        <taxon>Microbacteriaceae</taxon>
        <taxon>Microbacterium</taxon>
    </lineage>
</organism>
<evidence type="ECO:0000256" key="1">
    <source>
        <dbReference type="SAM" id="MobiDB-lite"/>
    </source>
</evidence>
<comment type="caution">
    <text evidence="2">The sequence shown here is derived from an EMBL/GenBank/DDBJ whole genome shotgun (WGS) entry which is preliminary data.</text>
</comment>
<evidence type="ECO:0000313" key="3">
    <source>
        <dbReference type="Proteomes" id="UP001230289"/>
    </source>
</evidence>